<feature type="transmembrane region" description="Helical" evidence="2">
    <location>
        <begin position="260"/>
        <end position="278"/>
    </location>
</feature>
<feature type="transmembrane region" description="Helical" evidence="2">
    <location>
        <begin position="56"/>
        <end position="75"/>
    </location>
</feature>
<feature type="region of interest" description="Disordered" evidence="1">
    <location>
        <begin position="1"/>
        <end position="33"/>
    </location>
</feature>
<dbReference type="InterPro" id="IPR014509">
    <property type="entry name" value="YjdF-like"/>
</dbReference>
<dbReference type="EMBL" id="CABHML010000062">
    <property type="protein sequence ID" value="VUW83883.1"/>
    <property type="molecule type" value="Genomic_DNA"/>
</dbReference>
<feature type="compositionally biased region" description="Polar residues" evidence="1">
    <location>
        <begin position="7"/>
        <end position="26"/>
    </location>
</feature>
<feature type="region of interest" description="Disordered" evidence="1">
    <location>
        <begin position="320"/>
        <end position="358"/>
    </location>
</feature>
<evidence type="ECO:0000313" key="3">
    <source>
        <dbReference type="EMBL" id="VUW83883.1"/>
    </source>
</evidence>
<evidence type="ECO:0000313" key="4">
    <source>
        <dbReference type="Proteomes" id="UP000319252"/>
    </source>
</evidence>
<keyword evidence="2" id="KW-0472">Membrane</keyword>
<dbReference type="AlphaFoldDB" id="A0A564S0D8"/>
<keyword evidence="2" id="KW-0812">Transmembrane</keyword>
<reference evidence="3 4" key="1">
    <citation type="submission" date="2019-07" db="EMBL/GenBank/DDBJ databases">
        <authorList>
            <person name="Chang H.-W."/>
            <person name="Raman A."/>
            <person name="Venkatesh S."/>
            <person name="Gehrig J."/>
        </authorList>
    </citation>
    <scope>NUCLEOTIDE SEQUENCE [LARGE SCALE GENOMIC DNA]</scope>
    <source>
        <strain evidence="3">B.longum_ssp_infantis_4</strain>
    </source>
</reference>
<name>A0A564S0D8_BIFLI</name>
<dbReference type="Pfam" id="PF09997">
    <property type="entry name" value="DUF2238"/>
    <property type="match status" value="1"/>
</dbReference>
<sequence length="358" mass="39289">MIEKQSRNQTATYANLQNDQSGQPQQGKPRKPSLHARWKTMGQAMRMEIREHKSSFAVYAVLRILVLVMAVLQFFNGNYENVFLCILTLLLLLAPAFIQVRFRIELPSVLEVIVLVFVFSSEILGEISSFYEIFPFWDTVLHTMNGFLAAAIGFSLVDLLNRSSRVKFELSPLYLAIVSFCFSMTIGVIWEFFEFGMDQMFGVDMQKDAIVHSISSVMLDPTHTNHVIHLNDITQAAVNGHDLGLGGYLDIGLIDTMEDLIVNFIGAVVFSVFGFLYVKNRGKKDSIISRFVPQRKSADRDYLRLVIDGGSAADAKAKVGGVSADDSANASAAGTDSADAAGAKAGNADAAPTVTAKP</sequence>
<dbReference type="Proteomes" id="UP000319252">
    <property type="component" value="Unassembled WGS sequence"/>
</dbReference>
<protein>
    <submittedName>
        <fullName evidence="3">Uncharacterized protein</fullName>
    </submittedName>
</protein>
<proteinExistence type="predicted"/>
<feature type="transmembrane region" description="Helical" evidence="2">
    <location>
        <begin position="173"/>
        <end position="193"/>
    </location>
</feature>
<feature type="compositionally biased region" description="Low complexity" evidence="1">
    <location>
        <begin position="320"/>
        <end position="351"/>
    </location>
</feature>
<feature type="transmembrane region" description="Helical" evidence="2">
    <location>
        <begin position="112"/>
        <end position="134"/>
    </location>
</feature>
<evidence type="ECO:0000256" key="1">
    <source>
        <dbReference type="SAM" id="MobiDB-lite"/>
    </source>
</evidence>
<gene>
    <name evidence="3" type="ORF">BLONGUMMC1_01413</name>
</gene>
<feature type="transmembrane region" description="Helical" evidence="2">
    <location>
        <begin position="140"/>
        <end position="161"/>
    </location>
</feature>
<evidence type="ECO:0000256" key="2">
    <source>
        <dbReference type="SAM" id="Phobius"/>
    </source>
</evidence>
<feature type="transmembrane region" description="Helical" evidence="2">
    <location>
        <begin position="81"/>
        <end position="100"/>
    </location>
</feature>
<accession>A0A564S0D8</accession>
<keyword evidence="2" id="KW-1133">Transmembrane helix</keyword>
<organism evidence="3 4">
    <name type="scientific">Bifidobacterium longum subsp. infantis</name>
    <dbReference type="NCBI Taxonomy" id="1682"/>
    <lineage>
        <taxon>Bacteria</taxon>
        <taxon>Bacillati</taxon>
        <taxon>Actinomycetota</taxon>
        <taxon>Actinomycetes</taxon>
        <taxon>Bifidobacteriales</taxon>
        <taxon>Bifidobacteriaceae</taxon>
        <taxon>Bifidobacterium</taxon>
    </lineage>
</organism>